<comment type="cofactor">
    <cofactor evidence="3">
        <name>Mg(2+)</name>
        <dbReference type="ChEBI" id="CHEBI:18420"/>
    </cofactor>
</comment>
<keyword evidence="9" id="KW-0540">Nuclease</keyword>
<dbReference type="NCBIfam" id="NF000594">
    <property type="entry name" value="PRK00015.1-1"/>
    <property type="match status" value="1"/>
</dbReference>
<dbReference type="PANTHER" id="PTHR10954:SF18">
    <property type="entry name" value="RIBONUCLEASE HII"/>
    <property type="match status" value="1"/>
</dbReference>
<dbReference type="GO" id="GO:0005737">
    <property type="term" value="C:cytoplasm"/>
    <property type="evidence" value="ECO:0007669"/>
    <property type="project" value="UniProtKB-SubCell"/>
</dbReference>
<dbReference type="PROSITE" id="PS51975">
    <property type="entry name" value="RNASE_H_2"/>
    <property type="match status" value="1"/>
</dbReference>
<keyword evidence="13" id="KW-0464">Manganese</keyword>
<dbReference type="SUPFAM" id="SSF53098">
    <property type="entry name" value="Ribonuclease H-like"/>
    <property type="match status" value="1"/>
</dbReference>
<keyword evidence="12" id="KW-0378">Hydrolase</keyword>
<dbReference type="InterPro" id="IPR011335">
    <property type="entry name" value="Restrct_endonuc-II-like"/>
</dbReference>
<dbReference type="Gene3D" id="3.40.1350.10">
    <property type="match status" value="1"/>
</dbReference>
<gene>
    <name evidence="15" type="ORF">METZ01_LOCUS168309</name>
</gene>
<dbReference type="NCBIfam" id="NF000595">
    <property type="entry name" value="PRK00015.1-3"/>
    <property type="match status" value="1"/>
</dbReference>
<dbReference type="Pfam" id="PF01351">
    <property type="entry name" value="RNase_HII"/>
    <property type="match status" value="1"/>
</dbReference>
<dbReference type="AlphaFoldDB" id="A0A382BNY3"/>
<protein>
    <recommendedName>
        <fullName evidence="7">Ribonuclease HII</fullName>
        <ecNumber evidence="6">3.1.26.4</ecNumber>
    </recommendedName>
</protein>
<evidence type="ECO:0000256" key="13">
    <source>
        <dbReference type="ARBA" id="ARBA00023211"/>
    </source>
</evidence>
<dbReference type="Gene3D" id="3.30.420.10">
    <property type="entry name" value="Ribonuclease H-like superfamily/Ribonuclease H"/>
    <property type="match status" value="1"/>
</dbReference>
<dbReference type="GO" id="GO:0003723">
    <property type="term" value="F:RNA binding"/>
    <property type="evidence" value="ECO:0007669"/>
    <property type="project" value="InterPro"/>
</dbReference>
<dbReference type="InterPro" id="IPR012337">
    <property type="entry name" value="RNaseH-like_sf"/>
</dbReference>
<accession>A0A382BNY3</accession>
<evidence type="ECO:0000256" key="3">
    <source>
        <dbReference type="ARBA" id="ARBA00001946"/>
    </source>
</evidence>
<keyword evidence="10" id="KW-0479">Metal-binding</keyword>
<comment type="subcellular location">
    <subcellularLocation>
        <location evidence="4">Cytoplasm</location>
    </subcellularLocation>
</comment>
<dbReference type="GO" id="GO:0032299">
    <property type="term" value="C:ribonuclease H2 complex"/>
    <property type="evidence" value="ECO:0007669"/>
    <property type="project" value="TreeGrafter"/>
</dbReference>
<evidence type="ECO:0000256" key="8">
    <source>
        <dbReference type="ARBA" id="ARBA00022490"/>
    </source>
</evidence>
<sequence length="308" mass="34277">MEIVAGVDEAGRGPLAGPVVAAAVILPINNSIKGLVDSKKLSHKKRELLFNEIVKKSHVGVGIVSHRTIDNINILQATYIAMRKAISQLSTTPERVLIDGYGLPDQKIKNEGIIGGDDSVECISAASIVAKVTRDRFMIEVDPIFPEFGFAKHKGYGTKQHMEALIMNRATPIHRKSFEPVKVNLPNMAWLKYNKKLGQLGKQLVSLDYLNKGYKIIQLNFTSGNYGDLDIIASKDNELVFIEVQTVTKSQLGSSVLKVDKSKFEKLESTIHYYLSEQENKNDYRLDVSTVILDKTPIIKHNFNVSIN</sequence>
<evidence type="ECO:0000313" key="15">
    <source>
        <dbReference type="EMBL" id="SVB15455.1"/>
    </source>
</evidence>
<dbReference type="InterPro" id="IPR036397">
    <property type="entry name" value="RNaseH_sf"/>
</dbReference>
<evidence type="ECO:0000256" key="10">
    <source>
        <dbReference type="ARBA" id="ARBA00022723"/>
    </source>
</evidence>
<keyword evidence="11" id="KW-0255">Endonuclease</keyword>
<dbReference type="SUPFAM" id="SSF52980">
    <property type="entry name" value="Restriction endonuclease-like"/>
    <property type="match status" value="1"/>
</dbReference>
<dbReference type="HAMAP" id="MF_00052_B">
    <property type="entry name" value="RNase_HII_B"/>
    <property type="match status" value="1"/>
</dbReference>
<feature type="domain" description="RNase H type-2" evidence="14">
    <location>
        <begin position="2"/>
        <end position="190"/>
    </location>
</feature>
<dbReference type="InterPro" id="IPR011856">
    <property type="entry name" value="tRNA_endonuc-like_dom_sf"/>
</dbReference>
<dbReference type="GO" id="GO:0046872">
    <property type="term" value="F:metal ion binding"/>
    <property type="evidence" value="ECO:0007669"/>
    <property type="project" value="UniProtKB-KW"/>
</dbReference>
<proteinExistence type="inferred from homology"/>
<dbReference type="InterPro" id="IPR022898">
    <property type="entry name" value="RNase_HII"/>
</dbReference>
<dbReference type="InterPro" id="IPR024567">
    <property type="entry name" value="RNase_HII/HIII_dom"/>
</dbReference>
<evidence type="ECO:0000256" key="6">
    <source>
        <dbReference type="ARBA" id="ARBA00012180"/>
    </source>
</evidence>
<keyword evidence="8" id="KW-0963">Cytoplasm</keyword>
<dbReference type="InterPro" id="IPR001352">
    <property type="entry name" value="RNase_HII/HIII"/>
</dbReference>
<dbReference type="CDD" id="cd07182">
    <property type="entry name" value="RNase_HII_bacteria_HII_like"/>
    <property type="match status" value="1"/>
</dbReference>
<evidence type="ECO:0000256" key="12">
    <source>
        <dbReference type="ARBA" id="ARBA00022801"/>
    </source>
</evidence>
<name>A0A382BNY3_9ZZZZ</name>
<comment type="cofactor">
    <cofactor evidence="2">
        <name>Mn(2+)</name>
        <dbReference type="ChEBI" id="CHEBI:29035"/>
    </cofactor>
</comment>
<dbReference type="GO" id="GO:0006298">
    <property type="term" value="P:mismatch repair"/>
    <property type="evidence" value="ECO:0007669"/>
    <property type="project" value="TreeGrafter"/>
</dbReference>
<evidence type="ECO:0000256" key="5">
    <source>
        <dbReference type="ARBA" id="ARBA00007383"/>
    </source>
</evidence>
<comment type="similarity">
    <text evidence="5">Belongs to the RNase HII family.</text>
</comment>
<dbReference type="GO" id="GO:0004523">
    <property type="term" value="F:RNA-DNA hybrid ribonuclease activity"/>
    <property type="evidence" value="ECO:0007669"/>
    <property type="project" value="UniProtKB-EC"/>
</dbReference>
<evidence type="ECO:0000256" key="9">
    <source>
        <dbReference type="ARBA" id="ARBA00022722"/>
    </source>
</evidence>
<dbReference type="FunFam" id="3.30.420.10:FF:000006">
    <property type="entry name" value="Ribonuclease HII"/>
    <property type="match status" value="1"/>
</dbReference>
<dbReference type="GO" id="GO:0043137">
    <property type="term" value="P:DNA replication, removal of RNA primer"/>
    <property type="evidence" value="ECO:0007669"/>
    <property type="project" value="TreeGrafter"/>
</dbReference>
<evidence type="ECO:0000256" key="11">
    <source>
        <dbReference type="ARBA" id="ARBA00022759"/>
    </source>
</evidence>
<dbReference type="Pfam" id="PF02021">
    <property type="entry name" value="UPF0102"/>
    <property type="match status" value="1"/>
</dbReference>
<organism evidence="15">
    <name type="scientific">marine metagenome</name>
    <dbReference type="NCBI Taxonomy" id="408172"/>
    <lineage>
        <taxon>unclassified sequences</taxon>
        <taxon>metagenomes</taxon>
        <taxon>ecological metagenomes</taxon>
    </lineage>
</organism>
<evidence type="ECO:0000256" key="2">
    <source>
        <dbReference type="ARBA" id="ARBA00001936"/>
    </source>
</evidence>
<evidence type="ECO:0000259" key="14">
    <source>
        <dbReference type="PROSITE" id="PS51975"/>
    </source>
</evidence>
<evidence type="ECO:0000256" key="4">
    <source>
        <dbReference type="ARBA" id="ARBA00004496"/>
    </source>
</evidence>
<dbReference type="PANTHER" id="PTHR10954">
    <property type="entry name" value="RIBONUCLEASE H2 SUBUNIT A"/>
    <property type="match status" value="1"/>
</dbReference>
<reference evidence="15" key="1">
    <citation type="submission" date="2018-05" db="EMBL/GenBank/DDBJ databases">
        <authorList>
            <person name="Lanie J.A."/>
            <person name="Ng W.-L."/>
            <person name="Kazmierczak K.M."/>
            <person name="Andrzejewski T.M."/>
            <person name="Davidsen T.M."/>
            <person name="Wayne K.J."/>
            <person name="Tettelin H."/>
            <person name="Glass J.I."/>
            <person name="Rusch D."/>
            <person name="Podicherti R."/>
            <person name="Tsui H.-C.T."/>
            <person name="Winkler M.E."/>
        </authorList>
    </citation>
    <scope>NUCLEOTIDE SEQUENCE</scope>
</reference>
<comment type="catalytic activity">
    <reaction evidence="1">
        <text>Endonucleolytic cleavage to 5'-phosphomonoester.</text>
        <dbReference type="EC" id="3.1.26.4"/>
    </reaction>
</comment>
<evidence type="ECO:0000256" key="1">
    <source>
        <dbReference type="ARBA" id="ARBA00000077"/>
    </source>
</evidence>
<evidence type="ECO:0000256" key="7">
    <source>
        <dbReference type="ARBA" id="ARBA00019179"/>
    </source>
</evidence>
<dbReference type="InterPro" id="IPR003509">
    <property type="entry name" value="UPF0102_YraN-like"/>
</dbReference>
<dbReference type="EMBL" id="UINC01030675">
    <property type="protein sequence ID" value="SVB15455.1"/>
    <property type="molecule type" value="Genomic_DNA"/>
</dbReference>
<dbReference type="HAMAP" id="MF_00048">
    <property type="entry name" value="UPF0102"/>
    <property type="match status" value="1"/>
</dbReference>
<dbReference type="EC" id="3.1.26.4" evidence="6"/>